<keyword evidence="2" id="KW-1185">Reference proteome</keyword>
<dbReference type="SUPFAM" id="SSF52799">
    <property type="entry name" value="(Phosphotyrosine protein) phosphatases II"/>
    <property type="match status" value="1"/>
</dbReference>
<organism evidence="1 2">
    <name type="scientific">Plastoroseomonas hellenica</name>
    <dbReference type="NCBI Taxonomy" id="2687306"/>
    <lineage>
        <taxon>Bacteria</taxon>
        <taxon>Pseudomonadati</taxon>
        <taxon>Pseudomonadota</taxon>
        <taxon>Alphaproteobacteria</taxon>
        <taxon>Acetobacterales</taxon>
        <taxon>Acetobacteraceae</taxon>
        <taxon>Plastoroseomonas</taxon>
    </lineage>
</organism>
<dbReference type="InterPro" id="IPR029021">
    <property type="entry name" value="Prot-tyrosine_phosphatase-like"/>
</dbReference>
<evidence type="ECO:0000313" key="2">
    <source>
        <dbReference type="Proteomes" id="UP001196870"/>
    </source>
</evidence>
<dbReference type="Proteomes" id="UP001196870">
    <property type="component" value="Unassembled WGS sequence"/>
</dbReference>
<dbReference type="Gene3D" id="3.90.190.10">
    <property type="entry name" value="Protein tyrosine phosphatase superfamily"/>
    <property type="match status" value="1"/>
</dbReference>
<protein>
    <submittedName>
        <fullName evidence="1">Protein phosphatase</fullName>
    </submittedName>
</protein>
<dbReference type="RefSeq" id="WP_211858404.1">
    <property type="nucleotide sequence ID" value="NZ_JAAGBB010000107.1"/>
</dbReference>
<sequence length="138" mass="14383">MSAPDAGVELFLAGRSCRIFAGPFAALPADAIGLCLDGANPRASEATLLHPIPDFDVPEDPDAFRATLQRFAGLLAASPERIGYIGCYAGFGRTGLALACLARMAGVAGDPVAWVRAAYDPRAVETPAQEEFARAFTA</sequence>
<gene>
    <name evidence="1" type="ORF">GXW71_33950</name>
</gene>
<evidence type="ECO:0000313" key="1">
    <source>
        <dbReference type="EMBL" id="MBR0669403.1"/>
    </source>
</evidence>
<reference evidence="2" key="1">
    <citation type="journal article" date="2021" name="Syst. Appl. Microbiol.">
        <title>Roseomonas hellenica sp. nov., isolated from roots of wild-growing Alkanna tinctoria.</title>
        <authorList>
            <person name="Rat A."/>
            <person name="Naranjo H.D."/>
            <person name="Lebbe L."/>
            <person name="Cnockaert M."/>
            <person name="Krigas N."/>
            <person name="Grigoriadou K."/>
            <person name="Maloupa E."/>
            <person name="Willems A."/>
        </authorList>
    </citation>
    <scope>NUCLEOTIDE SEQUENCE [LARGE SCALE GENOMIC DNA]</scope>
    <source>
        <strain evidence="2">LMG 31523</strain>
    </source>
</reference>
<comment type="caution">
    <text evidence="1">The sequence shown here is derived from an EMBL/GenBank/DDBJ whole genome shotgun (WGS) entry which is preliminary data.</text>
</comment>
<dbReference type="EMBL" id="JAAGBB010000107">
    <property type="protein sequence ID" value="MBR0669403.1"/>
    <property type="molecule type" value="Genomic_DNA"/>
</dbReference>
<name>A0ABS5FA17_9PROT</name>
<accession>A0ABS5FA17</accession>
<proteinExistence type="predicted"/>